<organism evidence="1">
    <name type="scientific">marine sediment metagenome</name>
    <dbReference type="NCBI Taxonomy" id="412755"/>
    <lineage>
        <taxon>unclassified sequences</taxon>
        <taxon>metagenomes</taxon>
        <taxon>ecological metagenomes</taxon>
    </lineage>
</organism>
<gene>
    <name evidence="1" type="ORF">S12H4_09121</name>
</gene>
<evidence type="ECO:0000313" key="1">
    <source>
        <dbReference type="EMBL" id="GAI69505.1"/>
    </source>
</evidence>
<comment type="caution">
    <text evidence="1">The sequence shown here is derived from an EMBL/GenBank/DDBJ whole genome shotgun (WGS) entry which is preliminary data.</text>
</comment>
<protein>
    <submittedName>
        <fullName evidence="1">Uncharacterized protein</fullName>
    </submittedName>
</protein>
<dbReference type="AlphaFoldDB" id="X1S264"/>
<sequence length="42" mass="4717">EWTNLSNLDEEYLTGQVGVDVFPGDELKFATIAGVEYPFRVP</sequence>
<feature type="non-terminal residue" evidence="1">
    <location>
        <position position="1"/>
    </location>
</feature>
<proteinExistence type="predicted"/>
<accession>X1S264</accession>
<name>X1S264_9ZZZZ</name>
<reference evidence="1" key="1">
    <citation type="journal article" date="2014" name="Front. Microbiol.">
        <title>High frequency of phylogenetically diverse reductive dehalogenase-homologous genes in deep subseafloor sedimentary metagenomes.</title>
        <authorList>
            <person name="Kawai M."/>
            <person name="Futagami T."/>
            <person name="Toyoda A."/>
            <person name="Takaki Y."/>
            <person name="Nishi S."/>
            <person name="Hori S."/>
            <person name="Arai W."/>
            <person name="Tsubouchi T."/>
            <person name="Morono Y."/>
            <person name="Uchiyama I."/>
            <person name="Ito T."/>
            <person name="Fujiyama A."/>
            <person name="Inagaki F."/>
            <person name="Takami H."/>
        </authorList>
    </citation>
    <scope>NUCLEOTIDE SEQUENCE</scope>
    <source>
        <strain evidence="1">Expedition CK06-06</strain>
    </source>
</reference>
<dbReference type="EMBL" id="BARW01003642">
    <property type="protein sequence ID" value="GAI69505.1"/>
    <property type="molecule type" value="Genomic_DNA"/>
</dbReference>